<evidence type="ECO:0000313" key="16">
    <source>
        <dbReference type="Proteomes" id="UP000053647"/>
    </source>
</evidence>
<dbReference type="CDD" id="cd01408">
    <property type="entry name" value="SIRT1"/>
    <property type="match status" value="1"/>
</dbReference>
<dbReference type="GO" id="GO:0008270">
    <property type="term" value="F:zinc ion binding"/>
    <property type="evidence" value="ECO:0007669"/>
    <property type="project" value="UniProtKB-UniRule"/>
</dbReference>
<evidence type="ECO:0000256" key="7">
    <source>
        <dbReference type="ARBA" id="ARBA00023128"/>
    </source>
</evidence>
<comment type="similarity">
    <text evidence="2 8">Belongs to the sirtuin family. Class I subfamily.</text>
</comment>
<evidence type="ECO:0000256" key="3">
    <source>
        <dbReference type="ARBA" id="ARBA00022679"/>
    </source>
</evidence>
<keyword evidence="7" id="KW-0496">Mitochondrion</keyword>
<evidence type="ECO:0000256" key="1">
    <source>
        <dbReference type="ARBA" id="ARBA00004173"/>
    </source>
</evidence>
<feature type="region of interest" description="Disordered" evidence="13">
    <location>
        <begin position="285"/>
        <end position="374"/>
    </location>
</feature>
<dbReference type="InterPro" id="IPR026590">
    <property type="entry name" value="Ssirtuin_cat_dom"/>
</dbReference>
<dbReference type="GO" id="GO:0017136">
    <property type="term" value="F:histone deacetylase activity, NAD-dependent"/>
    <property type="evidence" value="ECO:0007669"/>
    <property type="project" value="InterPro"/>
</dbReference>
<dbReference type="EMBL" id="KN819811">
    <property type="protein sequence ID" value="KIJ07694.1"/>
    <property type="molecule type" value="Genomic_DNA"/>
</dbReference>
<dbReference type="OrthoDB" id="420264at2759"/>
<dbReference type="InterPro" id="IPR026591">
    <property type="entry name" value="Sirtuin_cat_small_dom_sf"/>
</dbReference>
<keyword evidence="16" id="KW-1185">Reference proteome</keyword>
<sequence length="374" mass="41730">MSWRVQNHSESSPKVLEGNDLQSLAKYMKSDSCRNICLMLGAGVSTSAGIPDFRSPGTGLYSNLARLNLPCPEAVFEMDFFRSNPVPFYTLAKEIYPSRYRPTLTHSFIKVLHSHGLLHTCFTQNIDTLERRAGVPEEKIIEAHGSFATQKCIDCKDPYDDAKIEKAILNSEIPRCERCKGLVKPNIVFFGEALPKRFYQSALSLELEGDADLLIVMGTSLTVNPFASMADRVKGCPRVLINLNEVGNFHRQDDIVLLGKCDDIVRRLCRELGWEEELDREWEATADNVKTEDKPPAPGKNAEERISEELERITKGIEESLAISEGVPESSPDCDKEETGTERKDKPHSPEKEELGVGLGKEIQESQSASDGKL</sequence>
<feature type="binding site" evidence="10">
    <location>
        <begin position="42"/>
        <end position="46"/>
    </location>
    <ligand>
        <name>NAD(+)</name>
        <dbReference type="ChEBI" id="CHEBI:57540"/>
    </ligand>
</feature>
<dbReference type="Gene3D" id="3.40.50.1220">
    <property type="entry name" value="TPP-binding domain"/>
    <property type="match status" value="1"/>
</dbReference>
<keyword evidence="4 8" id="KW-0479">Metal-binding</keyword>
<dbReference type="PIRSF" id="PIRSF037938">
    <property type="entry name" value="SIR2_euk"/>
    <property type="match status" value="1"/>
</dbReference>
<feature type="binding site" evidence="11 12">
    <location>
        <position position="176"/>
    </location>
    <ligand>
        <name>Zn(2+)</name>
        <dbReference type="ChEBI" id="CHEBI:29105"/>
    </ligand>
</feature>
<evidence type="ECO:0000256" key="12">
    <source>
        <dbReference type="PROSITE-ProRule" id="PRU00236"/>
    </source>
</evidence>
<dbReference type="SUPFAM" id="SSF52467">
    <property type="entry name" value="DHS-like NAD/FAD-binding domain"/>
    <property type="match status" value="1"/>
</dbReference>
<protein>
    <recommendedName>
        <fullName evidence="8">NAD-dependent protein deacetylase</fullName>
        <ecNumber evidence="8">2.3.1.286</ecNumber>
    </recommendedName>
</protein>
<comment type="catalytic activity">
    <reaction evidence="8">
        <text>N(6)-acetyl-L-lysyl-[protein] + NAD(+) + H2O = 2''-O-acetyl-ADP-D-ribose + nicotinamide + L-lysyl-[protein]</text>
        <dbReference type="Rhea" id="RHEA:43636"/>
        <dbReference type="Rhea" id="RHEA-COMP:9752"/>
        <dbReference type="Rhea" id="RHEA-COMP:10731"/>
        <dbReference type="ChEBI" id="CHEBI:15377"/>
        <dbReference type="ChEBI" id="CHEBI:17154"/>
        <dbReference type="ChEBI" id="CHEBI:29969"/>
        <dbReference type="ChEBI" id="CHEBI:57540"/>
        <dbReference type="ChEBI" id="CHEBI:61930"/>
        <dbReference type="ChEBI" id="CHEBI:83767"/>
        <dbReference type="EC" id="2.3.1.286"/>
    </reaction>
</comment>
<dbReference type="InterPro" id="IPR029035">
    <property type="entry name" value="DHS-like_NAD/FAD-binding_dom"/>
</dbReference>
<feature type="binding site" evidence="10">
    <location>
        <begin position="52"/>
        <end position="54"/>
    </location>
    <ligand>
        <name>NAD(+)</name>
        <dbReference type="ChEBI" id="CHEBI:57540"/>
    </ligand>
</feature>
<dbReference type="InterPro" id="IPR050134">
    <property type="entry name" value="NAD-dep_sirtuin_deacylases"/>
</dbReference>
<feature type="domain" description="Deacetylase sirtuin-type" evidence="14">
    <location>
        <begin position="14"/>
        <end position="275"/>
    </location>
</feature>
<feature type="binding site" evidence="10">
    <location>
        <position position="261"/>
    </location>
    <ligand>
        <name>NAD(+)</name>
        <dbReference type="ChEBI" id="CHEBI:57540"/>
    </ligand>
</feature>
<organism evidence="15 16">
    <name type="scientific">Paxillus involutus ATCC 200175</name>
    <dbReference type="NCBI Taxonomy" id="664439"/>
    <lineage>
        <taxon>Eukaryota</taxon>
        <taxon>Fungi</taxon>
        <taxon>Dikarya</taxon>
        <taxon>Basidiomycota</taxon>
        <taxon>Agaricomycotina</taxon>
        <taxon>Agaricomycetes</taxon>
        <taxon>Agaricomycetidae</taxon>
        <taxon>Boletales</taxon>
        <taxon>Paxilineae</taxon>
        <taxon>Paxillaceae</taxon>
        <taxon>Paxillus</taxon>
    </lineage>
</organism>
<dbReference type="GO" id="GO:0005739">
    <property type="term" value="C:mitochondrion"/>
    <property type="evidence" value="ECO:0007669"/>
    <property type="project" value="UniProtKB-SubCell"/>
</dbReference>
<proteinExistence type="inferred from homology"/>
<evidence type="ECO:0000256" key="6">
    <source>
        <dbReference type="ARBA" id="ARBA00023027"/>
    </source>
</evidence>
<dbReference type="EC" id="2.3.1.286" evidence="8"/>
<feature type="compositionally biased region" description="Basic and acidic residues" evidence="13">
    <location>
        <begin position="333"/>
        <end position="355"/>
    </location>
</feature>
<evidence type="ECO:0000256" key="2">
    <source>
        <dbReference type="ARBA" id="ARBA00006924"/>
    </source>
</evidence>
<evidence type="ECO:0000256" key="9">
    <source>
        <dbReference type="PIRSR" id="PIRSR037938-1"/>
    </source>
</evidence>
<feature type="binding site" evidence="11 12">
    <location>
        <position position="179"/>
    </location>
    <ligand>
        <name>Zn(2+)</name>
        <dbReference type="ChEBI" id="CHEBI:29105"/>
    </ligand>
</feature>
<dbReference type="HOGENOM" id="CLU_023643_0_0_1"/>
<feature type="binding site" evidence="10">
    <location>
        <begin position="219"/>
        <end position="220"/>
    </location>
    <ligand>
        <name>NAD(+)</name>
        <dbReference type="ChEBI" id="CHEBI:57540"/>
    </ligand>
</feature>
<keyword evidence="3 8" id="KW-0808">Transferase</keyword>
<dbReference type="Proteomes" id="UP000053647">
    <property type="component" value="Unassembled WGS sequence"/>
</dbReference>
<evidence type="ECO:0000256" key="13">
    <source>
        <dbReference type="SAM" id="MobiDB-lite"/>
    </source>
</evidence>
<evidence type="ECO:0000256" key="8">
    <source>
        <dbReference type="PIRNR" id="PIRNR037938"/>
    </source>
</evidence>
<evidence type="ECO:0000256" key="4">
    <source>
        <dbReference type="ARBA" id="ARBA00022723"/>
    </source>
</evidence>
<evidence type="ECO:0000256" key="10">
    <source>
        <dbReference type="PIRSR" id="PIRSR037938-2"/>
    </source>
</evidence>
<dbReference type="GO" id="GO:0005634">
    <property type="term" value="C:nucleus"/>
    <property type="evidence" value="ECO:0007669"/>
    <property type="project" value="TreeGrafter"/>
</dbReference>
<accession>A0A0C9SNC7</accession>
<feature type="active site" description="Proton acceptor" evidence="9 12">
    <location>
        <position position="144"/>
    </location>
</feature>
<reference evidence="16" key="2">
    <citation type="submission" date="2015-01" db="EMBL/GenBank/DDBJ databases">
        <title>Evolutionary Origins and Diversification of the Mycorrhizal Mutualists.</title>
        <authorList>
            <consortium name="DOE Joint Genome Institute"/>
            <consortium name="Mycorrhizal Genomics Consortium"/>
            <person name="Kohler A."/>
            <person name="Kuo A."/>
            <person name="Nagy L.G."/>
            <person name="Floudas D."/>
            <person name="Copeland A."/>
            <person name="Barry K.W."/>
            <person name="Cichocki N."/>
            <person name="Veneault-Fourrey C."/>
            <person name="LaButti K."/>
            <person name="Lindquist E.A."/>
            <person name="Lipzen A."/>
            <person name="Lundell T."/>
            <person name="Morin E."/>
            <person name="Murat C."/>
            <person name="Riley R."/>
            <person name="Ohm R."/>
            <person name="Sun H."/>
            <person name="Tunlid A."/>
            <person name="Henrissat B."/>
            <person name="Grigoriev I.V."/>
            <person name="Hibbett D.S."/>
            <person name="Martin F."/>
        </authorList>
    </citation>
    <scope>NUCLEOTIDE SEQUENCE [LARGE SCALE GENOMIC DNA]</scope>
    <source>
        <strain evidence="16">ATCC 200175</strain>
    </source>
</reference>
<evidence type="ECO:0000256" key="5">
    <source>
        <dbReference type="ARBA" id="ARBA00022833"/>
    </source>
</evidence>
<dbReference type="PANTHER" id="PTHR11085:SF6">
    <property type="entry name" value="NAD-DEPENDENT PROTEIN DEACETYLASE SIRTUIN-2"/>
    <property type="match status" value="1"/>
</dbReference>
<keyword evidence="5 8" id="KW-0862">Zinc</keyword>
<evidence type="ECO:0000256" key="11">
    <source>
        <dbReference type="PIRSR" id="PIRSR037938-3"/>
    </source>
</evidence>
<dbReference type="PANTHER" id="PTHR11085">
    <property type="entry name" value="NAD-DEPENDENT PROTEIN DEACYLASE SIRTUIN-5, MITOCHONDRIAL-RELATED"/>
    <property type="match status" value="1"/>
</dbReference>
<dbReference type="InterPro" id="IPR003000">
    <property type="entry name" value="Sirtuin"/>
</dbReference>
<dbReference type="PROSITE" id="PS50305">
    <property type="entry name" value="SIRTUIN"/>
    <property type="match status" value="1"/>
</dbReference>
<feature type="binding site" evidence="10">
    <location>
        <begin position="124"/>
        <end position="127"/>
    </location>
    <ligand>
        <name>NAD(+)</name>
        <dbReference type="ChEBI" id="CHEBI:57540"/>
    </ligand>
</feature>
<feature type="compositionally biased region" description="Basic and acidic residues" evidence="13">
    <location>
        <begin position="289"/>
        <end position="318"/>
    </location>
</feature>
<dbReference type="AlphaFoldDB" id="A0A0C9SNC7"/>
<feature type="binding site" evidence="11 12">
    <location>
        <position position="152"/>
    </location>
    <ligand>
        <name>Zn(2+)</name>
        <dbReference type="ChEBI" id="CHEBI:29105"/>
    </ligand>
</feature>
<comment type="cofactor">
    <cofactor evidence="11">
        <name>Zn(2+)</name>
        <dbReference type="ChEBI" id="CHEBI:29105"/>
    </cofactor>
    <text evidence="11">Binds 1 zinc ion per subunit.</text>
</comment>
<dbReference type="InterPro" id="IPR017328">
    <property type="entry name" value="Sirtuin_class_I"/>
</dbReference>
<dbReference type="GO" id="GO:0070403">
    <property type="term" value="F:NAD+ binding"/>
    <property type="evidence" value="ECO:0007669"/>
    <property type="project" value="UniProtKB-UniRule"/>
</dbReference>
<feature type="binding site" evidence="11 12">
    <location>
        <position position="155"/>
    </location>
    <ligand>
        <name>Zn(2+)</name>
        <dbReference type="ChEBI" id="CHEBI:29105"/>
    </ligand>
</feature>
<evidence type="ECO:0000313" key="15">
    <source>
        <dbReference type="EMBL" id="KIJ07694.1"/>
    </source>
</evidence>
<gene>
    <name evidence="15" type="ORF">PAXINDRAFT_173346</name>
</gene>
<feature type="compositionally biased region" description="Polar residues" evidence="13">
    <location>
        <begin position="365"/>
        <end position="374"/>
    </location>
</feature>
<reference evidence="15 16" key="1">
    <citation type="submission" date="2014-06" db="EMBL/GenBank/DDBJ databases">
        <authorList>
            <consortium name="DOE Joint Genome Institute"/>
            <person name="Kuo A."/>
            <person name="Kohler A."/>
            <person name="Nagy L.G."/>
            <person name="Floudas D."/>
            <person name="Copeland A."/>
            <person name="Barry K.W."/>
            <person name="Cichocki N."/>
            <person name="Veneault-Fourrey C."/>
            <person name="LaButti K."/>
            <person name="Lindquist E.A."/>
            <person name="Lipzen A."/>
            <person name="Lundell T."/>
            <person name="Morin E."/>
            <person name="Murat C."/>
            <person name="Sun H."/>
            <person name="Tunlid A."/>
            <person name="Henrissat B."/>
            <person name="Grigoriev I.V."/>
            <person name="Hibbett D.S."/>
            <person name="Martin F."/>
            <person name="Nordberg H.P."/>
            <person name="Cantor M.N."/>
            <person name="Hua S.X."/>
        </authorList>
    </citation>
    <scope>NUCLEOTIDE SEQUENCE [LARGE SCALE GENOMIC DNA]</scope>
    <source>
        <strain evidence="15 16">ATCC 200175</strain>
    </source>
</reference>
<comment type="subcellular location">
    <subcellularLocation>
        <location evidence="1">Mitochondrion</location>
    </subcellularLocation>
</comment>
<keyword evidence="6 8" id="KW-0520">NAD</keyword>
<evidence type="ECO:0000259" key="14">
    <source>
        <dbReference type="PROSITE" id="PS50305"/>
    </source>
</evidence>
<dbReference type="Pfam" id="PF02146">
    <property type="entry name" value="SIR2"/>
    <property type="match status" value="1"/>
</dbReference>
<name>A0A0C9SNC7_PAXIN</name>
<dbReference type="Gene3D" id="3.30.1600.10">
    <property type="entry name" value="SIR2/SIRT2 'Small Domain"/>
    <property type="match status" value="1"/>
</dbReference>